<dbReference type="EMBL" id="FOKU01000013">
    <property type="protein sequence ID" value="SFC53361.1"/>
    <property type="molecule type" value="Genomic_DNA"/>
</dbReference>
<comment type="caution">
    <text evidence="16">The sequence shown here is derived from an EMBL/GenBank/DDBJ whole genome shotgun (WGS) entry which is preliminary data.</text>
</comment>
<keyword evidence="18" id="KW-1185">Reference proteome</keyword>
<evidence type="ECO:0000256" key="4">
    <source>
        <dbReference type="ARBA" id="ARBA00022692"/>
    </source>
</evidence>
<evidence type="ECO:0000256" key="3">
    <source>
        <dbReference type="ARBA" id="ARBA00022452"/>
    </source>
</evidence>
<dbReference type="OrthoDB" id="9768177at2"/>
<comment type="similarity">
    <text evidence="10 11">Belongs to the TonB-dependent receptor family.</text>
</comment>
<proteinExistence type="inferred from homology"/>
<dbReference type="InterPro" id="IPR023996">
    <property type="entry name" value="TonB-dep_OMP_SusC/RagA"/>
</dbReference>
<evidence type="ECO:0000256" key="8">
    <source>
        <dbReference type="ARBA" id="ARBA00023170"/>
    </source>
</evidence>
<dbReference type="Gene3D" id="2.170.130.10">
    <property type="entry name" value="TonB-dependent receptor, plug domain"/>
    <property type="match status" value="1"/>
</dbReference>
<dbReference type="Gene3D" id="2.40.170.20">
    <property type="entry name" value="TonB-dependent receptor, beta-barrel domain"/>
    <property type="match status" value="1"/>
</dbReference>
<keyword evidence="7 10" id="KW-0472">Membrane</keyword>
<dbReference type="GO" id="GO:0009279">
    <property type="term" value="C:cell outer membrane"/>
    <property type="evidence" value="ECO:0007669"/>
    <property type="project" value="UniProtKB-SubCell"/>
</dbReference>
<feature type="domain" description="TonB-dependent receptor plug" evidence="14">
    <location>
        <begin position="207"/>
        <end position="311"/>
    </location>
</feature>
<feature type="domain" description="TonB-dependent receptor-like beta-barrel" evidence="13">
    <location>
        <begin position="510"/>
        <end position="1074"/>
    </location>
</feature>
<sequence>MKKLKLLALLLCLPLLGRATFVPLSASLMVNNQNIAIINLNLKSIALEKVFDLIEKQTGKKFIYAADAQNLQQRISIDANKENLGSVLEDLKNKANVDFKVTEQGILVKFIQEQRSISGKVIDESGTPIPGANVFVDGTDYGTVSDFDGNFSLDIPSNFKVLSVTYIGYQRQNVDIEQLNNVTITLFESASQLDEIVVVGYGTEARRNITGAIASVSPDEIVTQPKANVVEMLDGRLPGVQIMSDNSPGGGTSIRVRGFSTINSNDPLVIIDGIPASNGLNGINPSDIETIQVLKDAASASIYGSRAANGVVIITTKKGSDTKGEYVISFDGYAGLQSSFNLPRMLNAQQYGDLLWQATINDGGTPSHDIYGNDPSQAVIPEWLDADQTIPSADVDWVNEIMQTAMIQSYNVSLAKGDAKSQSIFSLGYYNQEGLIKYTGFERYTARFNSSYNIGDFLTIGENFTANYKEQVSVGTNSALGSIILTAMQFPSIVPVKDINGAYAGNPINDSNNPMGQLYRNKDNKQKRVQALGNVYANLYVNDFTFKTSFGLDYQNYNIRSFSPTYDEILSTNNTNSLSTSNTFNYQFSFTNTLNYKKQFGQHNVDALIGQEAIEYNYEGFSASVSEFLYEDENFRYLSFGTENMLNSGSANGWSLNSYFGRLNYNFDEKYLFTATVRRDGSSRFNADNRWGTFPAFSLGWRLDREEFFNPEGLVSSLLVRGSWGQTGNQEISNYATVDSYRNNNANSNYAIDGSQESVYIGLTQSRIPNPDLKWETTTQTSIGVDLGLLEDRLNITADYYVKNTDDILVYNTVPLTYGGTNDGQWVNDGKMKNSGFELDINYNDMIGDLGYSIGLNLTGSKNELTELTTSDYLGIPSSSLHSVNFDQEISRSAVGQPIASFYGYVADGLFQSQAEVDSYGLQPNAQPGDIRFKDVDGDGDVDADDRTFIGSPHPDVMLGLNLQFNYRSFDLGILFNGSFGNDTYNFTKYKNHFFNQAAYNKENVLLNAWSENNTSSSIPRLSLDDPNNNIRPSTYYVENGSYVRLTNLQLGYSIDPEILGGMNIRIYAQASNLFTITDYSGMNPQVGLQNYGGSNRNLDIGIDRGLYPPSRTFVIGCNLKL</sequence>
<dbReference type="InterPro" id="IPR036942">
    <property type="entry name" value="Beta-barrel_TonB_sf"/>
</dbReference>
<evidence type="ECO:0000256" key="1">
    <source>
        <dbReference type="ARBA" id="ARBA00004571"/>
    </source>
</evidence>
<evidence type="ECO:0000256" key="10">
    <source>
        <dbReference type="PROSITE-ProRule" id="PRU01360"/>
    </source>
</evidence>
<reference evidence="16 17" key="1">
    <citation type="submission" date="2016-11" db="EMBL/GenBank/DDBJ databases">
        <authorList>
            <person name="Varghese N."/>
            <person name="Submissions S."/>
        </authorList>
    </citation>
    <scope>NUCLEOTIDE SEQUENCE [LARGE SCALE GENOMIC DNA]</scope>
    <source>
        <strain evidence="16 17">CGMCC 1.12174</strain>
        <strain evidence="15 18">DSM 26351</strain>
    </source>
</reference>
<dbReference type="InterPro" id="IPR008969">
    <property type="entry name" value="CarboxyPept-like_regulatory"/>
</dbReference>
<evidence type="ECO:0000256" key="7">
    <source>
        <dbReference type="ARBA" id="ARBA00023136"/>
    </source>
</evidence>
<dbReference type="SUPFAM" id="SSF56935">
    <property type="entry name" value="Porins"/>
    <property type="match status" value="1"/>
</dbReference>
<protein>
    <submittedName>
        <fullName evidence="16">TonB-linked outer membrane protein, SusC/RagA family</fullName>
    </submittedName>
</protein>
<evidence type="ECO:0000313" key="18">
    <source>
        <dbReference type="Proteomes" id="UP000198940"/>
    </source>
</evidence>
<dbReference type="InterPro" id="IPR023997">
    <property type="entry name" value="TonB-dep_OMP_SusC/RagA_CS"/>
</dbReference>
<evidence type="ECO:0000259" key="14">
    <source>
        <dbReference type="Pfam" id="PF07715"/>
    </source>
</evidence>
<evidence type="ECO:0000313" key="15">
    <source>
        <dbReference type="EMBL" id="SFC53361.1"/>
    </source>
</evidence>
<dbReference type="GO" id="GO:0044718">
    <property type="term" value="P:siderophore transmembrane transport"/>
    <property type="evidence" value="ECO:0007669"/>
    <property type="project" value="TreeGrafter"/>
</dbReference>
<accession>A0A1M6UTE7</accession>
<dbReference type="EMBL" id="FRAT01000004">
    <property type="protein sequence ID" value="SHK72413.1"/>
    <property type="molecule type" value="Genomic_DNA"/>
</dbReference>
<dbReference type="Proteomes" id="UP000184031">
    <property type="component" value="Unassembled WGS sequence"/>
</dbReference>
<evidence type="ECO:0000256" key="5">
    <source>
        <dbReference type="ARBA" id="ARBA00022729"/>
    </source>
</evidence>
<dbReference type="InterPro" id="IPR000531">
    <property type="entry name" value="Beta-barrel_TonB"/>
</dbReference>
<keyword evidence="3 10" id="KW-1134">Transmembrane beta strand</keyword>
<evidence type="ECO:0000313" key="17">
    <source>
        <dbReference type="Proteomes" id="UP000184031"/>
    </source>
</evidence>
<dbReference type="InterPro" id="IPR037066">
    <property type="entry name" value="Plug_dom_sf"/>
</dbReference>
<dbReference type="PANTHER" id="PTHR30069">
    <property type="entry name" value="TONB-DEPENDENT OUTER MEMBRANE RECEPTOR"/>
    <property type="match status" value="1"/>
</dbReference>
<dbReference type="Pfam" id="PF00593">
    <property type="entry name" value="TonB_dep_Rec_b-barrel"/>
    <property type="match status" value="1"/>
</dbReference>
<keyword evidence="6 11" id="KW-0798">TonB box</keyword>
<dbReference type="GO" id="GO:0015344">
    <property type="term" value="F:siderophore uptake transmembrane transporter activity"/>
    <property type="evidence" value="ECO:0007669"/>
    <property type="project" value="TreeGrafter"/>
</dbReference>
<dbReference type="AlphaFoldDB" id="A0A1M6UTE7"/>
<gene>
    <name evidence="15" type="ORF">SAMN04487891_1136</name>
    <name evidence="16" type="ORF">SAMN05216293_1762</name>
</gene>
<dbReference type="PROSITE" id="PS52016">
    <property type="entry name" value="TONB_DEPENDENT_REC_3"/>
    <property type="match status" value="1"/>
</dbReference>
<keyword evidence="9 10" id="KW-0998">Cell outer membrane</keyword>
<dbReference type="InterPro" id="IPR012910">
    <property type="entry name" value="Plug_dom"/>
</dbReference>
<dbReference type="NCBIfam" id="TIGR04056">
    <property type="entry name" value="OMP_RagA_SusC"/>
    <property type="match status" value="1"/>
</dbReference>
<dbReference type="Proteomes" id="UP000198940">
    <property type="component" value="Unassembled WGS sequence"/>
</dbReference>
<dbReference type="NCBIfam" id="TIGR04057">
    <property type="entry name" value="SusC_RagA_signa"/>
    <property type="match status" value="1"/>
</dbReference>
<evidence type="ECO:0000256" key="6">
    <source>
        <dbReference type="ARBA" id="ARBA00023077"/>
    </source>
</evidence>
<evidence type="ECO:0000256" key="12">
    <source>
        <dbReference type="SAM" id="SignalP"/>
    </source>
</evidence>
<dbReference type="InterPro" id="IPR039426">
    <property type="entry name" value="TonB-dep_rcpt-like"/>
</dbReference>
<dbReference type="STRING" id="1055723.SAMN05216293_1762"/>
<dbReference type="PANTHER" id="PTHR30069:SF29">
    <property type="entry name" value="HEMOGLOBIN AND HEMOGLOBIN-HAPTOGLOBIN-BINDING PROTEIN 1-RELATED"/>
    <property type="match status" value="1"/>
</dbReference>
<feature type="signal peptide" evidence="12">
    <location>
        <begin position="1"/>
        <end position="19"/>
    </location>
</feature>
<organism evidence="16 17">
    <name type="scientific">Flagellimonas taeanensis</name>
    <dbReference type="NCBI Taxonomy" id="1005926"/>
    <lineage>
        <taxon>Bacteria</taxon>
        <taxon>Pseudomonadati</taxon>
        <taxon>Bacteroidota</taxon>
        <taxon>Flavobacteriia</taxon>
        <taxon>Flavobacteriales</taxon>
        <taxon>Flavobacteriaceae</taxon>
        <taxon>Flagellimonas</taxon>
    </lineage>
</organism>
<evidence type="ECO:0000256" key="11">
    <source>
        <dbReference type="RuleBase" id="RU003357"/>
    </source>
</evidence>
<keyword evidence="8" id="KW-0675">Receptor</keyword>
<keyword evidence="4 10" id="KW-0812">Transmembrane</keyword>
<comment type="subcellular location">
    <subcellularLocation>
        <location evidence="1 10">Cell outer membrane</location>
        <topology evidence="1 10">Multi-pass membrane protein</topology>
    </subcellularLocation>
</comment>
<evidence type="ECO:0000256" key="2">
    <source>
        <dbReference type="ARBA" id="ARBA00022448"/>
    </source>
</evidence>
<evidence type="ECO:0000259" key="13">
    <source>
        <dbReference type="Pfam" id="PF00593"/>
    </source>
</evidence>
<dbReference type="Gene3D" id="2.60.40.1120">
    <property type="entry name" value="Carboxypeptidase-like, regulatory domain"/>
    <property type="match status" value="1"/>
</dbReference>
<dbReference type="Pfam" id="PF07715">
    <property type="entry name" value="Plug"/>
    <property type="match status" value="1"/>
</dbReference>
<keyword evidence="5 12" id="KW-0732">Signal</keyword>
<dbReference type="Pfam" id="PF13715">
    <property type="entry name" value="CarbopepD_reg_2"/>
    <property type="match status" value="1"/>
</dbReference>
<feature type="chain" id="PRO_5009921447" evidence="12">
    <location>
        <begin position="20"/>
        <end position="1122"/>
    </location>
</feature>
<evidence type="ECO:0000256" key="9">
    <source>
        <dbReference type="ARBA" id="ARBA00023237"/>
    </source>
</evidence>
<keyword evidence="2 10" id="KW-0813">Transport</keyword>
<name>A0A1M6UTE7_9FLAO</name>
<evidence type="ECO:0000313" key="16">
    <source>
        <dbReference type="EMBL" id="SHK72413.1"/>
    </source>
</evidence>
<dbReference type="SUPFAM" id="SSF49464">
    <property type="entry name" value="Carboxypeptidase regulatory domain-like"/>
    <property type="match status" value="1"/>
</dbReference>